<reference evidence="1 2" key="1">
    <citation type="submission" date="2018-05" db="EMBL/GenBank/DDBJ databases">
        <title>Genomic Encyclopedia of Type Strains, Phase IV (KMG-IV): sequencing the most valuable type-strain genomes for metagenomic binning, comparative biology and taxonomic classification.</title>
        <authorList>
            <person name="Goeker M."/>
        </authorList>
    </citation>
    <scope>NUCLEOTIDE SEQUENCE [LARGE SCALE GENOMIC DNA]</scope>
    <source>
        <strain evidence="1 2">JC118</strain>
    </source>
</reference>
<accession>A0A318KJI5</accession>
<organism evidence="1 2">
    <name type="scientific">Dielma fastidiosa</name>
    <dbReference type="NCBI Taxonomy" id="1034346"/>
    <lineage>
        <taxon>Bacteria</taxon>
        <taxon>Bacillati</taxon>
        <taxon>Bacillota</taxon>
        <taxon>Erysipelotrichia</taxon>
        <taxon>Erysipelotrichales</taxon>
        <taxon>Erysipelotrichaceae</taxon>
        <taxon>Dielma</taxon>
    </lineage>
</organism>
<dbReference type="EMBL" id="QJKH01000020">
    <property type="protein sequence ID" value="PXX75110.1"/>
    <property type="molecule type" value="Genomic_DNA"/>
</dbReference>
<keyword evidence="2" id="KW-1185">Reference proteome</keyword>
<comment type="caution">
    <text evidence="1">The sequence shown here is derived from an EMBL/GenBank/DDBJ whole genome shotgun (WGS) entry which is preliminary data.</text>
</comment>
<evidence type="ECO:0000313" key="2">
    <source>
        <dbReference type="Proteomes" id="UP000247612"/>
    </source>
</evidence>
<dbReference type="AlphaFoldDB" id="A0A318KJI5"/>
<protein>
    <submittedName>
        <fullName evidence="1">Uncharacterized protein</fullName>
    </submittedName>
</protein>
<name>A0A318KJI5_9FIRM</name>
<sequence>MLLFGYQVGKSVNYATLDYEMNDIMVMVNIRLYKHGLLLNEPIADDLYLFLIGIIRIG</sequence>
<evidence type="ECO:0000313" key="1">
    <source>
        <dbReference type="EMBL" id="PXX75110.1"/>
    </source>
</evidence>
<proteinExistence type="predicted"/>
<gene>
    <name evidence="1" type="ORF">DES51_12013</name>
</gene>
<dbReference type="Proteomes" id="UP000247612">
    <property type="component" value="Unassembled WGS sequence"/>
</dbReference>